<dbReference type="Gene3D" id="2.130.10.10">
    <property type="entry name" value="YVTN repeat-like/Quinoprotein amine dehydrogenase"/>
    <property type="match status" value="1"/>
</dbReference>
<evidence type="ECO:0000256" key="1">
    <source>
        <dbReference type="RuleBase" id="RU369068"/>
    </source>
</evidence>
<protein>
    <recommendedName>
        <fullName evidence="1">Target of rapamycin complex subunit LST8</fullName>
        <shortName evidence="1">TORC subunit LST8</shortName>
    </recommendedName>
    <alternativeName>
        <fullName evidence="1">Lethal with SEC13 protein 8 homolog</fullName>
    </alternativeName>
</protein>
<dbReference type="PANTHER" id="PTHR19842:SF0">
    <property type="entry name" value="TARGET OF RAPAMYCIN COMPLEX SUBUNIT LST8"/>
    <property type="match status" value="1"/>
</dbReference>
<evidence type="ECO:0000313" key="3">
    <source>
        <dbReference type="EMBL" id="TVU25159.1"/>
    </source>
</evidence>
<evidence type="ECO:0000313" key="4">
    <source>
        <dbReference type="Proteomes" id="UP000324897"/>
    </source>
</evidence>
<dbReference type="GO" id="GO:0031931">
    <property type="term" value="C:TORC1 complex"/>
    <property type="evidence" value="ECO:0007669"/>
    <property type="project" value="UniProtKB-UniRule"/>
</dbReference>
<keyword evidence="1" id="KW-0677">Repeat</keyword>
<accession>A0A5J9UMV6</accession>
<keyword evidence="2" id="KW-1133">Transmembrane helix</keyword>
<dbReference type="OrthoDB" id="1839460at2759"/>
<feature type="transmembrane region" description="Helical" evidence="2">
    <location>
        <begin position="47"/>
        <end position="70"/>
    </location>
</feature>
<dbReference type="AlphaFoldDB" id="A0A5J9UMV6"/>
<dbReference type="GO" id="GO:0031929">
    <property type="term" value="P:TOR signaling"/>
    <property type="evidence" value="ECO:0007669"/>
    <property type="project" value="UniProtKB-UniRule"/>
</dbReference>
<keyword evidence="4" id="KW-1185">Reference proteome</keyword>
<feature type="non-terminal residue" evidence="3">
    <location>
        <position position="1"/>
    </location>
</feature>
<dbReference type="GO" id="GO:0005768">
    <property type="term" value="C:endosome"/>
    <property type="evidence" value="ECO:0007669"/>
    <property type="project" value="UniProtKB-SubCell"/>
</dbReference>
<gene>
    <name evidence="3" type="ORF">EJB05_27644</name>
</gene>
<comment type="subcellular location">
    <subcellularLocation>
        <location evidence="1">Endosome</location>
    </subcellularLocation>
</comment>
<comment type="function">
    <text evidence="1">Component of TORC1 complex, which is an essential cell growth regulator that controls plant development. Acts by activating transcription, protein synthesis and ribosome biogenesis, and inhibiting mRNA degradation and autophagy.</text>
</comment>
<comment type="caution">
    <text evidence="3">The sequence shown here is derived from an EMBL/GenBank/DDBJ whole genome shotgun (WGS) entry which is preliminary data.</text>
</comment>
<dbReference type="InterPro" id="IPR037588">
    <property type="entry name" value="MLST8"/>
</dbReference>
<keyword evidence="1" id="KW-0967">Endosome</keyword>
<proteinExistence type="inferred from homology"/>
<keyword evidence="2" id="KW-0812">Transmembrane</keyword>
<dbReference type="Proteomes" id="UP000324897">
    <property type="component" value="Chromosome 2"/>
</dbReference>
<dbReference type="EMBL" id="RWGY01000013">
    <property type="protein sequence ID" value="TVU25159.1"/>
    <property type="molecule type" value="Genomic_DNA"/>
</dbReference>
<dbReference type="GO" id="GO:0031932">
    <property type="term" value="C:TORC2 complex"/>
    <property type="evidence" value="ECO:0007669"/>
    <property type="project" value="InterPro"/>
</dbReference>
<comment type="similarity">
    <text evidence="1">Belongs to the WD repeat LST8 family.</text>
</comment>
<keyword evidence="1" id="KW-0853">WD repeat</keyword>
<sequence length="100" mass="10714">MQPITFFEPLHKLQAHDGYILKCLLSPKFCDPNSSVLLAPSGFHATYLGLFAINAGFGIVFSVDGAYLIVTASSDTTANLWTMTTGEAIGVHQGQHKATT</sequence>
<name>A0A5J9UMV6_9POAL</name>
<evidence type="ECO:0000256" key="2">
    <source>
        <dbReference type="SAM" id="Phobius"/>
    </source>
</evidence>
<dbReference type="Gramene" id="TVU25159">
    <property type="protein sequence ID" value="TVU25159"/>
    <property type="gene ID" value="EJB05_27644"/>
</dbReference>
<dbReference type="GO" id="GO:0032956">
    <property type="term" value="P:regulation of actin cytoskeleton organization"/>
    <property type="evidence" value="ECO:0007669"/>
    <property type="project" value="TreeGrafter"/>
</dbReference>
<keyword evidence="2" id="KW-0472">Membrane</keyword>
<comment type="subunit">
    <text evidence="1">The target of rapamycin complex 1 (TORC1) is composed of at least RAPTOR, LST8 and TOR.</text>
</comment>
<dbReference type="SUPFAM" id="SSF50978">
    <property type="entry name" value="WD40 repeat-like"/>
    <property type="match status" value="1"/>
</dbReference>
<dbReference type="PANTHER" id="PTHR19842">
    <property type="entry name" value="G BETA-LIKE PROTEIN GBL"/>
    <property type="match status" value="1"/>
</dbReference>
<dbReference type="InterPro" id="IPR015943">
    <property type="entry name" value="WD40/YVTN_repeat-like_dom_sf"/>
</dbReference>
<dbReference type="InterPro" id="IPR036322">
    <property type="entry name" value="WD40_repeat_dom_sf"/>
</dbReference>
<organism evidence="3 4">
    <name type="scientific">Eragrostis curvula</name>
    <name type="common">weeping love grass</name>
    <dbReference type="NCBI Taxonomy" id="38414"/>
    <lineage>
        <taxon>Eukaryota</taxon>
        <taxon>Viridiplantae</taxon>
        <taxon>Streptophyta</taxon>
        <taxon>Embryophyta</taxon>
        <taxon>Tracheophyta</taxon>
        <taxon>Spermatophyta</taxon>
        <taxon>Magnoliopsida</taxon>
        <taxon>Liliopsida</taxon>
        <taxon>Poales</taxon>
        <taxon>Poaceae</taxon>
        <taxon>PACMAD clade</taxon>
        <taxon>Chloridoideae</taxon>
        <taxon>Eragrostideae</taxon>
        <taxon>Eragrostidinae</taxon>
        <taxon>Eragrostis</taxon>
    </lineage>
</organism>
<reference evidence="3 4" key="1">
    <citation type="journal article" date="2019" name="Sci. Rep.">
        <title>A high-quality genome of Eragrostis curvula grass provides insights into Poaceae evolution and supports new strategies to enhance forage quality.</title>
        <authorList>
            <person name="Carballo J."/>
            <person name="Santos B.A.C.M."/>
            <person name="Zappacosta D."/>
            <person name="Garbus I."/>
            <person name="Selva J.P."/>
            <person name="Gallo C.A."/>
            <person name="Diaz A."/>
            <person name="Albertini E."/>
            <person name="Caccamo M."/>
            <person name="Echenique V."/>
        </authorList>
    </citation>
    <scope>NUCLEOTIDE SEQUENCE [LARGE SCALE GENOMIC DNA]</scope>
    <source>
        <strain evidence="4">cv. Victoria</strain>
        <tissue evidence="3">Leaf</tissue>
    </source>
</reference>